<evidence type="ECO:0000313" key="2">
    <source>
        <dbReference type="EMBL" id="GIH07127.1"/>
    </source>
</evidence>
<feature type="transmembrane region" description="Helical" evidence="1">
    <location>
        <begin position="43"/>
        <end position="66"/>
    </location>
</feature>
<keyword evidence="3" id="KW-1185">Reference proteome</keyword>
<dbReference type="EMBL" id="BONY01000033">
    <property type="protein sequence ID" value="GIH07127.1"/>
    <property type="molecule type" value="Genomic_DNA"/>
</dbReference>
<name>A0A8J3QBZ5_9ACTN</name>
<organism evidence="2 3">
    <name type="scientific">Rhizocola hellebori</name>
    <dbReference type="NCBI Taxonomy" id="1392758"/>
    <lineage>
        <taxon>Bacteria</taxon>
        <taxon>Bacillati</taxon>
        <taxon>Actinomycetota</taxon>
        <taxon>Actinomycetes</taxon>
        <taxon>Micromonosporales</taxon>
        <taxon>Micromonosporaceae</taxon>
        <taxon>Rhizocola</taxon>
    </lineage>
</organism>
<dbReference type="RefSeq" id="WP_203910929.1">
    <property type="nucleotide sequence ID" value="NZ_BONY01000033.1"/>
</dbReference>
<reference evidence="2" key="1">
    <citation type="submission" date="2021-01" db="EMBL/GenBank/DDBJ databases">
        <title>Whole genome shotgun sequence of Rhizocola hellebori NBRC 109834.</title>
        <authorList>
            <person name="Komaki H."/>
            <person name="Tamura T."/>
        </authorList>
    </citation>
    <scope>NUCLEOTIDE SEQUENCE</scope>
    <source>
        <strain evidence="2">NBRC 109834</strain>
    </source>
</reference>
<keyword evidence="1" id="KW-0472">Membrane</keyword>
<proteinExistence type="predicted"/>
<gene>
    <name evidence="2" type="ORF">Rhe02_51940</name>
</gene>
<accession>A0A8J3QBZ5</accession>
<evidence type="ECO:0000256" key="1">
    <source>
        <dbReference type="SAM" id="Phobius"/>
    </source>
</evidence>
<dbReference type="AlphaFoldDB" id="A0A8J3QBZ5"/>
<comment type="caution">
    <text evidence="2">The sequence shown here is derived from an EMBL/GenBank/DDBJ whole genome shotgun (WGS) entry which is preliminary data.</text>
</comment>
<evidence type="ECO:0000313" key="3">
    <source>
        <dbReference type="Proteomes" id="UP000612899"/>
    </source>
</evidence>
<dbReference type="Proteomes" id="UP000612899">
    <property type="component" value="Unassembled WGS sequence"/>
</dbReference>
<sequence length="286" mass="30562">MHDFDERLSHRLHELAGSAPDSAAGDATARTLIQRGRQARRRATALTATSLTILAGGLAVAAVVVATHPGASPVTANAAGDARTELVAAITASQSTTYQMNIRLKSVLVPGSKDTVSTGAFDPGAHTGYLRTPADEGPGFNEERLIQGRLYIGSAGVDRVLHFRRVAGRSETLRYDWSLGGTLTGSANPDELLAMLREEGATVTRNGNRGFHFEYTPKKLPENAVTDRVSGDITLDSANRIASVVYDRFVDWTKPGVTPTPVHMHVVMEFSGYGLPVTVQEPDKAD</sequence>
<protein>
    <submittedName>
        <fullName evidence="2">Uncharacterized protein</fullName>
    </submittedName>
</protein>
<keyword evidence="1" id="KW-0812">Transmembrane</keyword>
<keyword evidence="1" id="KW-1133">Transmembrane helix</keyword>